<accession>A0A0F9V379</accession>
<dbReference type="EMBL" id="LAZR01000051">
    <property type="protein sequence ID" value="KKN98429.1"/>
    <property type="molecule type" value="Genomic_DNA"/>
</dbReference>
<comment type="caution">
    <text evidence="1">The sequence shown here is derived from an EMBL/GenBank/DDBJ whole genome shotgun (WGS) entry which is preliminary data.</text>
</comment>
<organism evidence="1">
    <name type="scientific">marine sediment metagenome</name>
    <dbReference type="NCBI Taxonomy" id="412755"/>
    <lineage>
        <taxon>unclassified sequences</taxon>
        <taxon>metagenomes</taxon>
        <taxon>ecological metagenomes</taxon>
    </lineage>
</organism>
<evidence type="ECO:0000313" key="1">
    <source>
        <dbReference type="EMBL" id="KKN98429.1"/>
    </source>
</evidence>
<reference evidence="1" key="1">
    <citation type="journal article" date="2015" name="Nature">
        <title>Complex archaea that bridge the gap between prokaryotes and eukaryotes.</title>
        <authorList>
            <person name="Spang A."/>
            <person name="Saw J.H."/>
            <person name="Jorgensen S.L."/>
            <person name="Zaremba-Niedzwiedzka K."/>
            <person name="Martijn J."/>
            <person name="Lind A.E."/>
            <person name="van Eijk R."/>
            <person name="Schleper C."/>
            <person name="Guy L."/>
            <person name="Ettema T.J."/>
        </authorList>
    </citation>
    <scope>NUCLEOTIDE SEQUENCE</scope>
</reference>
<sequence length="78" mass="8980">MQTEKPIIPNPIHCQEGFHGPDYEAHRFPNGWYYVKVDKDFKSLPDIDAMVATFEMIQDKKTPWVGPFNSLETLQAAV</sequence>
<gene>
    <name evidence="1" type="ORF">LCGC14_0145230</name>
</gene>
<protein>
    <submittedName>
        <fullName evidence="1">Uncharacterized protein</fullName>
    </submittedName>
</protein>
<name>A0A0F9V379_9ZZZZ</name>
<dbReference type="AlphaFoldDB" id="A0A0F9V379"/>
<proteinExistence type="predicted"/>